<proteinExistence type="predicted"/>
<gene>
    <name evidence="1" type="ORF">SVIM_LOCUS144274</name>
</gene>
<dbReference type="EMBL" id="CAADRP010000813">
    <property type="protein sequence ID" value="VFU32621.1"/>
    <property type="molecule type" value="Genomic_DNA"/>
</dbReference>
<organism evidence="1">
    <name type="scientific">Salix viminalis</name>
    <name type="common">Common osier</name>
    <name type="synonym">Basket willow</name>
    <dbReference type="NCBI Taxonomy" id="40686"/>
    <lineage>
        <taxon>Eukaryota</taxon>
        <taxon>Viridiplantae</taxon>
        <taxon>Streptophyta</taxon>
        <taxon>Embryophyta</taxon>
        <taxon>Tracheophyta</taxon>
        <taxon>Spermatophyta</taxon>
        <taxon>Magnoliopsida</taxon>
        <taxon>eudicotyledons</taxon>
        <taxon>Gunneridae</taxon>
        <taxon>Pentapetalae</taxon>
        <taxon>rosids</taxon>
        <taxon>fabids</taxon>
        <taxon>Malpighiales</taxon>
        <taxon>Salicaceae</taxon>
        <taxon>Saliceae</taxon>
        <taxon>Salix</taxon>
    </lineage>
</organism>
<name>A0A6N2KVC0_SALVM</name>
<accession>A0A6N2KVC0</accession>
<evidence type="ECO:0000313" key="1">
    <source>
        <dbReference type="EMBL" id="VFU32621.1"/>
    </source>
</evidence>
<dbReference type="AlphaFoldDB" id="A0A6N2KVC0"/>
<protein>
    <submittedName>
        <fullName evidence="1">Uncharacterized protein</fullName>
    </submittedName>
</protein>
<reference evidence="1" key="1">
    <citation type="submission" date="2019-03" db="EMBL/GenBank/DDBJ databases">
        <authorList>
            <person name="Mank J."/>
            <person name="Almeida P."/>
        </authorList>
    </citation>
    <scope>NUCLEOTIDE SEQUENCE</scope>
    <source>
        <strain evidence="1">78183</strain>
    </source>
</reference>
<sequence length="169" mass="19152">MQLLRDNLTSGLLISRLLASYERPRQNIKFSDIRNGPRMMLRMRSRKHQNKNQAMGRSDEVQFIGYALYFYLVTFTDAIWMKCILGIEMYHQIIKLLVSRPSISLFLDDKASADVFLSSLVVLASAFPLQPYCFGMDSPIGPTGGGSGSEQSVDNSNHNYQIALKKLDH</sequence>